<dbReference type="Gene3D" id="1.25.40.20">
    <property type="entry name" value="Ankyrin repeat-containing domain"/>
    <property type="match status" value="1"/>
</dbReference>
<keyword evidence="1" id="KW-0647">Proteasome</keyword>
<evidence type="ECO:0000313" key="1">
    <source>
        <dbReference type="EMBL" id="KAJ3433791.1"/>
    </source>
</evidence>
<reference evidence="1" key="1">
    <citation type="submission" date="2022-08" db="EMBL/GenBank/DDBJ databases">
        <title>Novel sulphate-reducing endosymbionts in the free-living metamonad Anaeramoeba.</title>
        <authorList>
            <person name="Jerlstrom-Hultqvist J."/>
            <person name="Cepicka I."/>
            <person name="Gallot-Lavallee L."/>
            <person name="Salas-Leiva D."/>
            <person name="Curtis B.A."/>
            <person name="Zahonova K."/>
            <person name="Pipaliya S."/>
            <person name="Dacks J."/>
            <person name="Roger A.J."/>
        </authorList>
    </citation>
    <scope>NUCLEOTIDE SEQUENCE</scope>
    <source>
        <strain evidence="1">Busselton2</strain>
    </source>
</reference>
<organism evidence="1 2">
    <name type="scientific">Anaeramoeba flamelloides</name>
    <dbReference type="NCBI Taxonomy" id="1746091"/>
    <lineage>
        <taxon>Eukaryota</taxon>
        <taxon>Metamonada</taxon>
        <taxon>Anaeramoebidae</taxon>
        <taxon>Anaeramoeba</taxon>
    </lineage>
</organism>
<dbReference type="Proteomes" id="UP001146793">
    <property type="component" value="Unassembled WGS sequence"/>
</dbReference>
<evidence type="ECO:0000313" key="2">
    <source>
        <dbReference type="Proteomes" id="UP001146793"/>
    </source>
</evidence>
<proteinExistence type="predicted"/>
<comment type="caution">
    <text evidence="1">The sequence shown here is derived from an EMBL/GenBank/DDBJ whole genome shotgun (WGS) entry which is preliminary data.</text>
</comment>
<dbReference type="EMBL" id="JANTQA010000047">
    <property type="protein sequence ID" value="KAJ3433791.1"/>
    <property type="molecule type" value="Genomic_DNA"/>
</dbReference>
<sequence>MNTTKVKIDLTLNKYCSKGRIKNLIDKCLKNRGAINTQDENGDTPLHLFIRNGQPTDLVQGIKILILGGATSKLEINQTKQHFKNYFAGGKTSVIRQLKDLIRSLNCF</sequence>
<dbReference type="AlphaFoldDB" id="A0AAV7YYB0"/>
<dbReference type="SUPFAM" id="SSF48403">
    <property type="entry name" value="Ankyrin repeat"/>
    <property type="match status" value="1"/>
</dbReference>
<protein>
    <submittedName>
        <fullName evidence="1">26s proteasome non-atpase regulatory subunit</fullName>
    </submittedName>
</protein>
<accession>A0AAV7YYB0</accession>
<dbReference type="GO" id="GO:0000502">
    <property type="term" value="C:proteasome complex"/>
    <property type="evidence" value="ECO:0007669"/>
    <property type="project" value="UniProtKB-KW"/>
</dbReference>
<gene>
    <name evidence="1" type="ORF">M0812_22760</name>
</gene>
<dbReference type="InterPro" id="IPR036770">
    <property type="entry name" value="Ankyrin_rpt-contain_sf"/>
</dbReference>
<name>A0AAV7YYB0_9EUKA</name>